<proteinExistence type="predicted"/>
<protein>
    <recommendedName>
        <fullName evidence="5">Secreted protein</fullName>
    </recommendedName>
</protein>
<dbReference type="Proteomes" id="UP001335183">
    <property type="component" value="Chromosome"/>
</dbReference>
<keyword evidence="2" id="KW-0732">Signal</keyword>
<feature type="region of interest" description="Disordered" evidence="1">
    <location>
        <begin position="159"/>
        <end position="208"/>
    </location>
</feature>
<name>A0ABZ2DC05_9SPHN</name>
<gene>
    <name evidence="3" type="ORF">V5F89_02930</name>
</gene>
<feature type="compositionally biased region" description="Basic and acidic residues" evidence="1">
    <location>
        <begin position="159"/>
        <end position="174"/>
    </location>
</feature>
<evidence type="ECO:0000313" key="4">
    <source>
        <dbReference type="Proteomes" id="UP001335183"/>
    </source>
</evidence>
<feature type="signal peptide" evidence="2">
    <location>
        <begin position="1"/>
        <end position="22"/>
    </location>
</feature>
<feature type="chain" id="PRO_5045663660" description="Secreted protein" evidence="2">
    <location>
        <begin position="23"/>
        <end position="208"/>
    </location>
</feature>
<evidence type="ECO:0008006" key="5">
    <source>
        <dbReference type="Google" id="ProtNLM"/>
    </source>
</evidence>
<reference evidence="3 4" key="1">
    <citation type="submission" date="2024-02" db="EMBL/GenBank/DDBJ databases">
        <title>The whole genome sequence of five bacterial samples isolated from Abu Dhabi Sabkha-shore region.</title>
        <authorList>
            <person name="Sudalaimuthuasari N."/>
            <person name="Sarfraz B."/>
            <person name="Tuyisabe J.D."/>
            <person name="Mugisha Ntwali L.D.M."/>
            <person name="Ali A.I.A.A."/>
            <person name="Almansoori S.Z.A."/>
            <person name="Alajami H.S.A."/>
            <person name="Almeqbaali A.A.S."/>
            <person name="Kundu B."/>
            <person name="Saeed E.E."/>
            <person name="Sukumarinath V."/>
            <person name="Mishra A.K."/>
            <person name="Hazzouri K.M."/>
            <person name="Almaskari R."/>
            <person name="Sharma A.K."/>
            <person name="Amiri K.M.A."/>
        </authorList>
    </citation>
    <scope>NUCLEOTIDE SEQUENCE [LARGE SCALE GENOMIC DNA]</scope>
    <source>
        <strain evidence="4">kcgeb_sd</strain>
    </source>
</reference>
<sequence>MKSLFVATALAGFALAPATAFAQAQDQDLPDDVRMSVVYGEDEAPECPENEICVVARLPESERYRIPETLRFSDDPANVAWTRRVESLEMIGDFGTLSCSTAGAGGFTGCTQQLIRQAYGERATGADVRFSELIAAARAERLSTIDESAAAEQERVEQIEREYMERLERERDADLPGEENPAILPSETGEPIMEPAPAEPTESPQPEG</sequence>
<dbReference type="EMBL" id="CP144918">
    <property type="protein sequence ID" value="WWA47880.1"/>
    <property type="molecule type" value="Genomic_DNA"/>
</dbReference>
<keyword evidence="4" id="KW-1185">Reference proteome</keyword>
<evidence type="ECO:0000256" key="2">
    <source>
        <dbReference type="SAM" id="SignalP"/>
    </source>
</evidence>
<evidence type="ECO:0000256" key="1">
    <source>
        <dbReference type="SAM" id="MobiDB-lite"/>
    </source>
</evidence>
<accession>A0ABZ2DC05</accession>
<dbReference type="RefSeq" id="WP_338446767.1">
    <property type="nucleotide sequence ID" value="NZ_CP144918.1"/>
</dbReference>
<organism evidence="3 4">
    <name type="scientific">Pelagerythrobacter marensis</name>
    <dbReference type="NCBI Taxonomy" id="543877"/>
    <lineage>
        <taxon>Bacteria</taxon>
        <taxon>Pseudomonadati</taxon>
        <taxon>Pseudomonadota</taxon>
        <taxon>Alphaproteobacteria</taxon>
        <taxon>Sphingomonadales</taxon>
        <taxon>Erythrobacteraceae</taxon>
        <taxon>Pelagerythrobacter</taxon>
    </lineage>
</organism>
<evidence type="ECO:0000313" key="3">
    <source>
        <dbReference type="EMBL" id="WWA47880.1"/>
    </source>
</evidence>